<evidence type="ECO:0000256" key="5">
    <source>
        <dbReference type="ARBA" id="ARBA00023163"/>
    </source>
</evidence>
<evidence type="ECO:0000259" key="13">
    <source>
        <dbReference type="PROSITE" id="PS50071"/>
    </source>
</evidence>
<comment type="function">
    <text evidence="11">Transcription factor.</text>
</comment>
<evidence type="ECO:0000256" key="9">
    <source>
        <dbReference type="PROSITE-ProRule" id="PRU00108"/>
    </source>
</evidence>
<dbReference type="SMART" id="SM00389">
    <property type="entry name" value="HOX"/>
    <property type="match status" value="1"/>
</dbReference>
<evidence type="ECO:0000256" key="2">
    <source>
        <dbReference type="ARBA" id="ARBA00023015"/>
    </source>
</evidence>
<protein>
    <recommendedName>
        <fullName evidence="11">Homeobox-leucine zipper protein</fullName>
    </recommendedName>
    <alternativeName>
        <fullName evidence="11">HD-ZIP protein</fullName>
    </alternativeName>
    <alternativeName>
        <fullName evidence="11">Homeodomain transcription factor</fullName>
    </alternativeName>
</protein>
<comment type="function">
    <text evidence="8">Probable transcription factor.</text>
</comment>
<dbReference type="GO" id="GO:0045893">
    <property type="term" value="P:positive regulation of DNA-templated transcription"/>
    <property type="evidence" value="ECO:0007669"/>
    <property type="project" value="TreeGrafter"/>
</dbReference>
<accession>A0AAQ3N7U3</accession>
<dbReference type="InterPro" id="IPR017970">
    <property type="entry name" value="Homeobox_CS"/>
</dbReference>
<dbReference type="InterPro" id="IPR045224">
    <property type="entry name" value="HDZip_class_I_plant"/>
</dbReference>
<dbReference type="FunFam" id="1.10.10.60:FF:000533">
    <property type="entry name" value="Homeobox-leucine zipper protein ATHB-52"/>
    <property type="match status" value="1"/>
</dbReference>
<comment type="subcellular location">
    <subcellularLocation>
        <location evidence="1 9 10">Nucleus</location>
    </subcellularLocation>
</comment>
<dbReference type="AlphaFoldDB" id="A0AAQ3N7U3"/>
<comment type="similarity">
    <text evidence="7 11">Belongs to the HD-ZIP homeobox family. Class I subfamily.</text>
</comment>
<evidence type="ECO:0000256" key="10">
    <source>
        <dbReference type="RuleBase" id="RU000682"/>
    </source>
</evidence>
<keyword evidence="6 9" id="KW-0539">Nucleus</keyword>
<dbReference type="GO" id="GO:0005634">
    <property type="term" value="C:nucleus"/>
    <property type="evidence" value="ECO:0007669"/>
    <property type="project" value="UniProtKB-SubCell"/>
</dbReference>
<dbReference type="GO" id="GO:0000981">
    <property type="term" value="F:DNA-binding transcription factor activity, RNA polymerase II-specific"/>
    <property type="evidence" value="ECO:0007669"/>
    <property type="project" value="UniProtKB-UniRule"/>
</dbReference>
<evidence type="ECO:0000256" key="4">
    <source>
        <dbReference type="ARBA" id="ARBA00023155"/>
    </source>
</evidence>
<organism evidence="14 15">
    <name type="scientific">Vigna mungo</name>
    <name type="common">Black gram</name>
    <name type="synonym">Phaseolus mungo</name>
    <dbReference type="NCBI Taxonomy" id="3915"/>
    <lineage>
        <taxon>Eukaryota</taxon>
        <taxon>Viridiplantae</taxon>
        <taxon>Streptophyta</taxon>
        <taxon>Embryophyta</taxon>
        <taxon>Tracheophyta</taxon>
        <taxon>Spermatophyta</taxon>
        <taxon>Magnoliopsida</taxon>
        <taxon>eudicotyledons</taxon>
        <taxon>Gunneridae</taxon>
        <taxon>Pentapetalae</taxon>
        <taxon>rosids</taxon>
        <taxon>fabids</taxon>
        <taxon>Fabales</taxon>
        <taxon>Fabaceae</taxon>
        <taxon>Papilionoideae</taxon>
        <taxon>50 kb inversion clade</taxon>
        <taxon>NPAAA clade</taxon>
        <taxon>indigoferoid/millettioid clade</taxon>
        <taxon>Phaseoleae</taxon>
        <taxon>Vigna</taxon>
    </lineage>
</organism>
<evidence type="ECO:0000256" key="12">
    <source>
        <dbReference type="SAM" id="Coils"/>
    </source>
</evidence>
<name>A0AAQ3N7U3_VIGMU</name>
<feature type="coiled-coil region" evidence="12">
    <location>
        <begin position="144"/>
        <end position="178"/>
    </location>
</feature>
<feature type="DNA-binding region" description="Homeobox" evidence="9">
    <location>
        <begin position="80"/>
        <end position="139"/>
    </location>
</feature>
<dbReference type="CDD" id="cd00086">
    <property type="entry name" value="homeodomain"/>
    <property type="match status" value="1"/>
</dbReference>
<gene>
    <name evidence="14" type="ORF">V8G54_025266</name>
</gene>
<keyword evidence="2 11" id="KW-0805">Transcription regulation</keyword>
<dbReference type="Gene3D" id="1.10.10.60">
    <property type="entry name" value="Homeodomain-like"/>
    <property type="match status" value="1"/>
</dbReference>
<evidence type="ECO:0000313" key="15">
    <source>
        <dbReference type="Proteomes" id="UP001374535"/>
    </source>
</evidence>
<evidence type="ECO:0000256" key="1">
    <source>
        <dbReference type="ARBA" id="ARBA00004123"/>
    </source>
</evidence>
<keyword evidence="4 9" id="KW-0371">Homeobox</keyword>
<evidence type="ECO:0000256" key="8">
    <source>
        <dbReference type="ARBA" id="ARBA00037260"/>
    </source>
</evidence>
<keyword evidence="5 11" id="KW-0804">Transcription</keyword>
<evidence type="ECO:0000256" key="6">
    <source>
        <dbReference type="ARBA" id="ARBA00023242"/>
    </source>
</evidence>
<keyword evidence="15" id="KW-1185">Reference proteome</keyword>
<evidence type="ECO:0000256" key="7">
    <source>
        <dbReference type="ARBA" id="ARBA00025748"/>
    </source>
</evidence>
<dbReference type="SUPFAM" id="SSF46689">
    <property type="entry name" value="Homeodomain-like"/>
    <property type="match status" value="1"/>
</dbReference>
<keyword evidence="3 9" id="KW-0238">DNA-binding</keyword>
<evidence type="ECO:0000256" key="3">
    <source>
        <dbReference type="ARBA" id="ARBA00023125"/>
    </source>
</evidence>
<proteinExistence type="inferred from homology"/>
<feature type="domain" description="Homeobox" evidence="13">
    <location>
        <begin position="78"/>
        <end position="138"/>
    </location>
</feature>
<evidence type="ECO:0000256" key="11">
    <source>
        <dbReference type="RuleBase" id="RU369038"/>
    </source>
</evidence>
<dbReference type="Pfam" id="PF00046">
    <property type="entry name" value="Homeodomain"/>
    <property type="match status" value="1"/>
</dbReference>
<dbReference type="PANTHER" id="PTHR24326">
    <property type="entry name" value="HOMEOBOX-LEUCINE ZIPPER PROTEIN"/>
    <property type="match status" value="1"/>
</dbReference>
<dbReference type="InterPro" id="IPR001356">
    <property type="entry name" value="HD"/>
</dbReference>
<dbReference type="InterPro" id="IPR009057">
    <property type="entry name" value="Homeodomain-like_sf"/>
</dbReference>
<dbReference type="Proteomes" id="UP001374535">
    <property type="component" value="Chromosome 7"/>
</dbReference>
<dbReference type="EMBL" id="CP144694">
    <property type="protein sequence ID" value="WVZ04460.1"/>
    <property type="molecule type" value="Genomic_DNA"/>
</dbReference>
<dbReference type="PANTHER" id="PTHR24326:SF522">
    <property type="entry name" value="HOMEOBOX-LEUCINE ZIPPER PROTEIN ATHB-52"/>
    <property type="match status" value="1"/>
</dbReference>
<dbReference type="GO" id="GO:0043565">
    <property type="term" value="F:sequence-specific DNA binding"/>
    <property type="evidence" value="ECO:0007669"/>
    <property type="project" value="TreeGrafter"/>
</dbReference>
<keyword evidence="12" id="KW-0175">Coiled coil</keyword>
<dbReference type="PROSITE" id="PS00027">
    <property type="entry name" value="HOMEOBOX_1"/>
    <property type="match status" value="1"/>
</dbReference>
<evidence type="ECO:0000313" key="14">
    <source>
        <dbReference type="EMBL" id="WVZ04460.1"/>
    </source>
</evidence>
<reference evidence="14 15" key="1">
    <citation type="journal article" date="2023" name="Life. Sci Alliance">
        <title>Evolutionary insights into 3D genome organization and epigenetic landscape of Vigna mungo.</title>
        <authorList>
            <person name="Junaid A."/>
            <person name="Singh B."/>
            <person name="Bhatia S."/>
        </authorList>
    </citation>
    <scope>NUCLEOTIDE SEQUENCE [LARGE SCALE GENOMIC DNA]</scope>
    <source>
        <strain evidence="14">Urdbean</strain>
    </source>
</reference>
<sequence length="230" mass="26065">MFASHSVVFAKTKSSVTEFSGALDVSQAKKLYKTTSTLLSLTKNTLHTKPNRSHCSKVSGNQMGDLIFSFKSQEHGHQRAKHNKKRLTEEQVTILEKCFASNMKLEPEQKFHLANQLGVPPRQVAIWYQNKRARWKTQSLEMDHGVLQAKLENVMAEKKQLEKDVERLKAELKKAQEMLLIADVVKEGGSSGVVLDDHECWQSGEVMQVEELYAYFMGANYGSGLHEKRA</sequence>
<dbReference type="PROSITE" id="PS50071">
    <property type="entry name" value="HOMEOBOX_2"/>
    <property type="match status" value="1"/>
</dbReference>